<reference evidence="2 3" key="1">
    <citation type="journal article" date="2011" name="Stand. Genomic Sci.">
        <title>Complete genome sequence of the acetate-degrading sulfate reducer Desulfobacca acetoxidans type strain (ASRB2).</title>
        <authorList>
            <person name="Goker M."/>
            <person name="Teshima H."/>
            <person name="Lapidus A."/>
            <person name="Nolan M."/>
            <person name="Lucas S."/>
            <person name="Hammon N."/>
            <person name="Deshpande S."/>
            <person name="Cheng J.F."/>
            <person name="Tapia R."/>
            <person name="Han C."/>
            <person name="Goodwin L."/>
            <person name="Pitluck S."/>
            <person name="Huntemann M."/>
            <person name="Liolios K."/>
            <person name="Ivanova N."/>
            <person name="Pagani I."/>
            <person name="Mavromatis K."/>
            <person name="Ovchinikova G."/>
            <person name="Pati A."/>
            <person name="Chen A."/>
            <person name="Palaniappan K."/>
            <person name="Land M."/>
            <person name="Hauser L."/>
            <person name="Brambilla E.M."/>
            <person name="Rohde M."/>
            <person name="Spring S."/>
            <person name="Detter J.C."/>
            <person name="Woyke T."/>
            <person name="Bristow J."/>
            <person name="Eisen J.A."/>
            <person name="Markowitz V."/>
            <person name="Hugenholtz P."/>
            <person name="Kyrpides N.C."/>
            <person name="Klenk H.P."/>
        </authorList>
    </citation>
    <scope>NUCLEOTIDE SEQUENCE [LARGE SCALE GENOMIC DNA]</scope>
    <source>
        <strain evidence="3">ATCC 700848 / DSM 11109 / ASRB2</strain>
    </source>
</reference>
<dbReference type="SUPFAM" id="SSF54447">
    <property type="entry name" value="ssDNA-binding transcriptional regulator domain"/>
    <property type="match status" value="1"/>
</dbReference>
<organism evidence="2 3">
    <name type="scientific">Desulfobacca acetoxidans (strain ATCC 700848 / DSM 11109 / ASRB2)</name>
    <dbReference type="NCBI Taxonomy" id="880072"/>
    <lineage>
        <taxon>Bacteria</taxon>
        <taxon>Pseudomonadati</taxon>
        <taxon>Thermodesulfobacteriota</taxon>
        <taxon>Desulfobaccia</taxon>
        <taxon>Desulfobaccales</taxon>
        <taxon>Desulfobaccaceae</taxon>
        <taxon>Desulfobacca</taxon>
    </lineage>
</organism>
<evidence type="ECO:0000313" key="3">
    <source>
        <dbReference type="Proteomes" id="UP000000483"/>
    </source>
</evidence>
<feature type="domain" description="Transcriptional coactivator p15 (PC4) C-terminal" evidence="1">
    <location>
        <begin position="11"/>
        <end position="63"/>
    </location>
</feature>
<dbReference type="InterPro" id="IPR009044">
    <property type="entry name" value="ssDNA-bd_transcriptional_reg"/>
</dbReference>
<dbReference type="AlphaFoldDB" id="F2NG11"/>
<dbReference type="STRING" id="880072.Desac_0538"/>
<proteinExistence type="predicted"/>
<sequence>MEKPLVTVNKNTKERYHFSIREYQGHKFVDVRLHFLADDEQSWHPTKKGITVLPSLWRDFRAALDQVEAELVRRKLIER</sequence>
<protein>
    <recommendedName>
        <fullName evidence="1">Transcriptional coactivator p15 (PC4) C-terminal domain-containing protein</fullName>
    </recommendedName>
</protein>
<dbReference type="EMBL" id="CP002629">
    <property type="protein sequence ID" value="AEB08424.1"/>
    <property type="molecule type" value="Genomic_DNA"/>
</dbReference>
<name>F2NG11_DESAR</name>
<dbReference type="Proteomes" id="UP000000483">
    <property type="component" value="Chromosome"/>
</dbReference>
<dbReference type="KEGG" id="dao:Desac_0538"/>
<reference evidence="3" key="2">
    <citation type="submission" date="2011-03" db="EMBL/GenBank/DDBJ databases">
        <title>The complete genome of Desulfobacca acetoxidans DSM 11109.</title>
        <authorList>
            <consortium name="US DOE Joint Genome Institute (JGI-PGF)"/>
            <person name="Lucas S."/>
            <person name="Copeland A."/>
            <person name="Lapidus A."/>
            <person name="Bruce D."/>
            <person name="Goodwin L."/>
            <person name="Pitluck S."/>
            <person name="Peters L."/>
            <person name="Kyrpides N."/>
            <person name="Mavromatis K."/>
            <person name="Ivanova N."/>
            <person name="Ovchinnikova G."/>
            <person name="Teshima H."/>
            <person name="Detter J.C."/>
            <person name="Han C."/>
            <person name="Land M."/>
            <person name="Hauser L."/>
            <person name="Markowitz V."/>
            <person name="Cheng J.-F."/>
            <person name="Hugenholtz P."/>
            <person name="Woyke T."/>
            <person name="Wu D."/>
            <person name="Spring S."/>
            <person name="Schueler E."/>
            <person name="Brambilla E."/>
            <person name="Klenk H.-P."/>
            <person name="Eisen J.A."/>
        </authorList>
    </citation>
    <scope>NUCLEOTIDE SEQUENCE [LARGE SCALE GENOMIC DNA]</scope>
    <source>
        <strain evidence="3">ATCC 700848 / DSM 11109 / ASRB2</strain>
    </source>
</reference>
<dbReference type="InterPro" id="IPR003173">
    <property type="entry name" value="PC4_C"/>
</dbReference>
<gene>
    <name evidence="2" type="ordered locus">Desac_0538</name>
</gene>
<dbReference type="HOGENOM" id="CLU_104273_4_2_7"/>
<dbReference type="Gene3D" id="2.30.31.10">
    <property type="entry name" value="Transcriptional Coactivator Pc4, Chain A"/>
    <property type="match status" value="1"/>
</dbReference>
<accession>F2NG11</accession>
<evidence type="ECO:0000313" key="2">
    <source>
        <dbReference type="EMBL" id="AEB08424.1"/>
    </source>
</evidence>
<dbReference type="Pfam" id="PF02229">
    <property type="entry name" value="PC4"/>
    <property type="match status" value="1"/>
</dbReference>
<keyword evidence="3" id="KW-1185">Reference proteome</keyword>
<dbReference type="GO" id="GO:0003677">
    <property type="term" value="F:DNA binding"/>
    <property type="evidence" value="ECO:0007669"/>
    <property type="project" value="InterPro"/>
</dbReference>
<dbReference type="GO" id="GO:0006355">
    <property type="term" value="P:regulation of DNA-templated transcription"/>
    <property type="evidence" value="ECO:0007669"/>
    <property type="project" value="InterPro"/>
</dbReference>
<evidence type="ECO:0000259" key="1">
    <source>
        <dbReference type="Pfam" id="PF02229"/>
    </source>
</evidence>
<dbReference type="OrthoDB" id="334568at2"/>
<dbReference type="RefSeq" id="WP_013705537.1">
    <property type="nucleotide sequence ID" value="NC_015388.1"/>
</dbReference>